<protein>
    <submittedName>
        <fullName evidence="2">Uncharacterized protein</fullName>
    </submittedName>
</protein>
<feature type="region of interest" description="Disordered" evidence="1">
    <location>
        <begin position="89"/>
        <end position="168"/>
    </location>
</feature>
<organism evidence="2 3">
    <name type="scientific">Panicum virgatum</name>
    <name type="common">Blackwell switchgrass</name>
    <dbReference type="NCBI Taxonomy" id="38727"/>
    <lineage>
        <taxon>Eukaryota</taxon>
        <taxon>Viridiplantae</taxon>
        <taxon>Streptophyta</taxon>
        <taxon>Embryophyta</taxon>
        <taxon>Tracheophyta</taxon>
        <taxon>Spermatophyta</taxon>
        <taxon>Magnoliopsida</taxon>
        <taxon>Liliopsida</taxon>
        <taxon>Poales</taxon>
        <taxon>Poaceae</taxon>
        <taxon>PACMAD clade</taxon>
        <taxon>Panicoideae</taxon>
        <taxon>Panicodae</taxon>
        <taxon>Paniceae</taxon>
        <taxon>Panicinae</taxon>
        <taxon>Panicum</taxon>
        <taxon>Panicum sect. Hiantes</taxon>
    </lineage>
</organism>
<evidence type="ECO:0000256" key="1">
    <source>
        <dbReference type="SAM" id="MobiDB-lite"/>
    </source>
</evidence>
<feature type="compositionally biased region" description="Low complexity" evidence="1">
    <location>
        <begin position="129"/>
        <end position="153"/>
    </location>
</feature>
<sequence>MDGVLRLARSPPPSLQKKESATGPAIRCLPSDPVPCLLRPTSRAARRSLLLPPAPPRPTLSLSRVCPHHPSTLDLDLTVEVPCIPPHEGGSSRAAGAASSVGSEAVAGGSGGGGGDQPSSWSRPAPTLSTASRSTRAARAAASAFSRIARTPISAPPPTSSSLPLAPQPTRREELGFQTTAGAPTAGERRRWSLRRSGFDPKEQVLHRSKPPMYHTRFHPRINCIDSSSNRTLRLL</sequence>
<dbReference type="EMBL" id="CM029037">
    <property type="protein sequence ID" value="KAG2660668.1"/>
    <property type="molecule type" value="Genomic_DNA"/>
</dbReference>
<dbReference type="AlphaFoldDB" id="A0A8T0XNU6"/>
<evidence type="ECO:0000313" key="2">
    <source>
        <dbReference type="EMBL" id="KAG2660668.1"/>
    </source>
</evidence>
<keyword evidence="3" id="KW-1185">Reference proteome</keyword>
<name>A0A8T0XNU6_PANVG</name>
<proteinExistence type="predicted"/>
<comment type="caution">
    <text evidence="2">The sequence shown here is derived from an EMBL/GenBank/DDBJ whole genome shotgun (WGS) entry which is preliminary data.</text>
</comment>
<accession>A0A8T0XNU6</accession>
<evidence type="ECO:0000313" key="3">
    <source>
        <dbReference type="Proteomes" id="UP000823388"/>
    </source>
</evidence>
<reference evidence="2" key="1">
    <citation type="submission" date="2020-05" db="EMBL/GenBank/DDBJ databases">
        <title>WGS assembly of Panicum virgatum.</title>
        <authorList>
            <person name="Lovell J.T."/>
            <person name="Jenkins J."/>
            <person name="Shu S."/>
            <person name="Juenger T.E."/>
            <person name="Schmutz J."/>
        </authorList>
    </citation>
    <scope>NUCLEOTIDE SEQUENCE</scope>
    <source>
        <strain evidence="2">AP13</strain>
    </source>
</reference>
<feature type="region of interest" description="Disordered" evidence="1">
    <location>
        <begin position="1"/>
        <end position="34"/>
    </location>
</feature>
<feature type="compositionally biased region" description="Low complexity" evidence="1">
    <location>
        <begin position="89"/>
        <end position="107"/>
    </location>
</feature>
<dbReference type="Proteomes" id="UP000823388">
    <property type="component" value="Chromosome 1K"/>
</dbReference>
<gene>
    <name evidence="2" type="ORF">PVAP13_1KG458350</name>
</gene>